<dbReference type="InterPro" id="IPR023631">
    <property type="entry name" value="Amidase_dom"/>
</dbReference>
<dbReference type="PANTHER" id="PTHR11895:SF7">
    <property type="entry name" value="GLUTAMYL-TRNA(GLN) AMIDOTRANSFERASE SUBUNIT A, MITOCHONDRIAL"/>
    <property type="match status" value="1"/>
</dbReference>
<dbReference type="Gene3D" id="3.90.1300.10">
    <property type="entry name" value="Amidase signature (AS) domain"/>
    <property type="match status" value="1"/>
</dbReference>
<dbReference type="PROSITE" id="PS00571">
    <property type="entry name" value="AMIDASES"/>
    <property type="match status" value="1"/>
</dbReference>
<feature type="domain" description="Amidase" evidence="2">
    <location>
        <begin position="25"/>
        <end position="449"/>
    </location>
</feature>
<proteinExistence type="inferred from homology"/>
<dbReference type="Proteomes" id="UP000612808">
    <property type="component" value="Unassembled WGS sequence"/>
</dbReference>
<accession>A0A8J3J9U0</accession>
<comment type="similarity">
    <text evidence="1">Belongs to the amidase family.</text>
</comment>
<dbReference type="GO" id="GO:0003824">
    <property type="term" value="F:catalytic activity"/>
    <property type="evidence" value="ECO:0007669"/>
    <property type="project" value="InterPro"/>
</dbReference>
<gene>
    <name evidence="3" type="primary">amiE</name>
    <name evidence="3" type="ORF">Aru02nite_29620</name>
</gene>
<dbReference type="RefSeq" id="WP_203658057.1">
    <property type="nucleotide sequence ID" value="NZ_BAAAZM010000009.1"/>
</dbReference>
<evidence type="ECO:0000259" key="2">
    <source>
        <dbReference type="Pfam" id="PF01425"/>
    </source>
</evidence>
<sequence>METTTLPTATELVAGYSTGEWSPVEATDRALRRIEQYDGALNAFCHLDVEATTAAAAESEQRWRQGNPIGLLDGIPVSIKDMFLTAGWPTLRGSRCIDPAQPWDTDAPVTARLREHGAVLIGKTTTPELGWKGVTDSPLTGITRNPWNTDLTAGGSSGGSAAAVAAGMGALSVGTDGGGSVRIPASFCGIAGFKPTYGRIPLYPSSPFGSLAHAGPMATSVDDLALLLDVLALRDFRDPNALPQLVGSYREAVRRPVQGLVAAYSPTLGYAEVDGEVAMIVRGAVEALADAGLRVELADPGFADPADAFDVLWCAGAAQWLDHFPPGSAERIDPGLRAVWERGATFTAADYLTAMDRRTALGVHMGQFHESYDILLTPTMPIAAFEAGHDVPPGSTASGVPAWPSWTPFTYPFNLTQQPAATVPAGLTADGRPVGLQIVGPRHSDDLVLAVARTAEAVLPAWQAPDLSVAVPPKERR</sequence>
<name>A0A8J3J9U0_9ACTN</name>
<evidence type="ECO:0000313" key="4">
    <source>
        <dbReference type="Proteomes" id="UP000612808"/>
    </source>
</evidence>
<evidence type="ECO:0000313" key="3">
    <source>
        <dbReference type="EMBL" id="GID12073.1"/>
    </source>
</evidence>
<dbReference type="PANTHER" id="PTHR11895">
    <property type="entry name" value="TRANSAMIDASE"/>
    <property type="match status" value="1"/>
</dbReference>
<dbReference type="InterPro" id="IPR020556">
    <property type="entry name" value="Amidase_CS"/>
</dbReference>
<comment type="caution">
    <text evidence="3">The sequence shown here is derived from an EMBL/GenBank/DDBJ whole genome shotgun (WGS) entry which is preliminary data.</text>
</comment>
<dbReference type="InterPro" id="IPR036928">
    <property type="entry name" value="AS_sf"/>
</dbReference>
<dbReference type="EMBL" id="BOMB01000016">
    <property type="protein sequence ID" value="GID12073.1"/>
    <property type="molecule type" value="Genomic_DNA"/>
</dbReference>
<dbReference type="SUPFAM" id="SSF75304">
    <property type="entry name" value="Amidase signature (AS) enzymes"/>
    <property type="match status" value="1"/>
</dbReference>
<reference evidence="3" key="1">
    <citation type="submission" date="2021-01" db="EMBL/GenBank/DDBJ databases">
        <title>Whole genome shotgun sequence of Actinocatenispora rupis NBRC 107355.</title>
        <authorList>
            <person name="Komaki H."/>
            <person name="Tamura T."/>
        </authorList>
    </citation>
    <scope>NUCLEOTIDE SEQUENCE</scope>
    <source>
        <strain evidence="3">NBRC 107355</strain>
    </source>
</reference>
<dbReference type="AlphaFoldDB" id="A0A8J3J9U0"/>
<evidence type="ECO:0000256" key="1">
    <source>
        <dbReference type="ARBA" id="ARBA00009199"/>
    </source>
</evidence>
<dbReference type="Pfam" id="PF01425">
    <property type="entry name" value="Amidase"/>
    <property type="match status" value="1"/>
</dbReference>
<protein>
    <submittedName>
        <fullName evidence="3">Amidase</fullName>
    </submittedName>
</protein>
<organism evidence="3 4">
    <name type="scientific">Actinocatenispora rupis</name>
    <dbReference type="NCBI Taxonomy" id="519421"/>
    <lineage>
        <taxon>Bacteria</taxon>
        <taxon>Bacillati</taxon>
        <taxon>Actinomycetota</taxon>
        <taxon>Actinomycetes</taxon>
        <taxon>Micromonosporales</taxon>
        <taxon>Micromonosporaceae</taxon>
        <taxon>Actinocatenispora</taxon>
    </lineage>
</organism>
<dbReference type="NCBIfam" id="NF004815">
    <property type="entry name" value="PRK06169.1"/>
    <property type="match status" value="1"/>
</dbReference>
<keyword evidence="4" id="KW-1185">Reference proteome</keyword>
<dbReference type="InterPro" id="IPR000120">
    <property type="entry name" value="Amidase"/>
</dbReference>